<keyword evidence="3" id="KW-0731">Sigma factor</keyword>
<dbReference type="Pfam" id="PF04545">
    <property type="entry name" value="Sigma70_r4"/>
    <property type="match status" value="1"/>
</dbReference>
<dbReference type="PANTHER" id="PTHR43133">
    <property type="entry name" value="RNA POLYMERASE ECF-TYPE SIGMA FACTO"/>
    <property type="match status" value="1"/>
</dbReference>
<accession>A0A928Z279</accession>
<dbReference type="SUPFAM" id="SSF88659">
    <property type="entry name" value="Sigma3 and sigma4 domains of RNA polymerase sigma factors"/>
    <property type="match status" value="1"/>
</dbReference>
<keyword evidence="4" id="KW-0238">DNA-binding</keyword>
<keyword evidence="5" id="KW-0804">Transcription</keyword>
<dbReference type="PANTHER" id="PTHR43133:SF62">
    <property type="entry name" value="RNA POLYMERASE SIGMA FACTOR SIGZ"/>
    <property type="match status" value="1"/>
</dbReference>
<evidence type="ECO:0000259" key="6">
    <source>
        <dbReference type="Pfam" id="PF04542"/>
    </source>
</evidence>
<dbReference type="InterPro" id="IPR013324">
    <property type="entry name" value="RNA_pol_sigma_r3/r4-like"/>
</dbReference>
<dbReference type="Gene3D" id="1.10.1740.10">
    <property type="match status" value="1"/>
</dbReference>
<evidence type="ECO:0000256" key="3">
    <source>
        <dbReference type="ARBA" id="ARBA00023082"/>
    </source>
</evidence>
<dbReference type="AlphaFoldDB" id="A0A928Z279"/>
<dbReference type="SUPFAM" id="SSF88946">
    <property type="entry name" value="Sigma2 domain of RNA polymerase sigma factors"/>
    <property type="match status" value="1"/>
</dbReference>
<evidence type="ECO:0000256" key="1">
    <source>
        <dbReference type="ARBA" id="ARBA00010641"/>
    </source>
</evidence>
<comment type="caution">
    <text evidence="8">The sequence shown here is derived from an EMBL/GenBank/DDBJ whole genome shotgun (WGS) entry which is preliminary data.</text>
</comment>
<dbReference type="InterPro" id="IPR013325">
    <property type="entry name" value="RNA_pol_sigma_r2"/>
</dbReference>
<dbReference type="EMBL" id="JADEXQ010000029">
    <property type="protein sequence ID" value="MBE9030121.1"/>
    <property type="molecule type" value="Genomic_DNA"/>
</dbReference>
<dbReference type="Gene3D" id="1.10.10.10">
    <property type="entry name" value="Winged helix-like DNA-binding domain superfamily/Winged helix DNA-binding domain"/>
    <property type="match status" value="1"/>
</dbReference>
<evidence type="ECO:0000256" key="2">
    <source>
        <dbReference type="ARBA" id="ARBA00023015"/>
    </source>
</evidence>
<sequence length="195" mass="22830">MKTFPSDDAPTFEALYNTYSEPVYRLALRMLGNTNDAEDLTQEVFIDFWQKQQYDPSRGRLITFLLVMTRSRALNYINKRKSRKRLLQRWETAVPVNETDHVLHHVILSEASVQLTAALKTLPAPQRQVLTIAYYEGLSQSEIKTRLGIPLGTVKTRSRQGLRKLRRKIFNQEPQHNIYEYACLNTRRDYVKRNG</sequence>
<dbReference type="GO" id="GO:0006352">
    <property type="term" value="P:DNA-templated transcription initiation"/>
    <property type="evidence" value="ECO:0007669"/>
    <property type="project" value="InterPro"/>
</dbReference>
<comment type="similarity">
    <text evidence="1">Belongs to the sigma-70 factor family. ECF subfamily.</text>
</comment>
<dbReference type="InterPro" id="IPR007627">
    <property type="entry name" value="RNA_pol_sigma70_r2"/>
</dbReference>
<dbReference type="Pfam" id="PF04542">
    <property type="entry name" value="Sigma70_r2"/>
    <property type="match status" value="1"/>
</dbReference>
<dbReference type="NCBIfam" id="TIGR02937">
    <property type="entry name" value="sigma70-ECF"/>
    <property type="match status" value="1"/>
</dbReference>
<keyword evidence="2" id="KW-0805">Transcription regulation</keyword>
<gene>
    <name evidence="8" type="ORF">IQ266_10310</name>
</gene>
<keyword evidence="9" id="KW-1185">Reference proteome</keyword>
<dbReference type="InterPro" id="IPR036388">
    <property type="entry name" value="WH-like_DNA-bd_sf"/>
</dbReference>
<dbReference type="InterPro" id="IPR007630">
    <property type="entry name" value="RNA_pol_sigma70_r4"/>
</dbReference>
<reference evidence="8" key="1">
    <citation type="submission" date="2020-10" db="EMBL/GenBank/DDBJ databases">
        <authorList>
            <person name="Castelo-Branco R."/>
            <person name="Eusebio N."/>
            <person name="Adriana R."/>
            <person name="Vieira A."/>
            <person name="Brugerolle De Fraissinette N."/>
            <person name="Rezende De Castro R."/>
            <person name="Schneider M.P."/>
            <person name="Vasconcelos V."/>
            <person name="Leao P.N."/>
        </authorList>
    </citation>
    <scope>NUCLEOTIDE SEQUENCE</scope>
    <source>
        <strain evidence="8">LEGE 11480</strain>
    </source>
</reference>
<feature type="domain" description="RNA polymerase sigma-70 region 2" evidence="6">
    <location>
        <begin position="15"/>
        <end position="82"/>
    </location>
</feature>
<dbReference type="InterPro" id="IPR014284">
    <property type="entry name" value="RNA_pol_sigma-70_dom"/>
</dbReference>
<dbReference type="CDD" id="cd06171">
    <property type="entry name" value="Sigma70_r4"/>
    <property type="match status" value="1"/>
</dbReference>
<dbReference type="RefSeq" id="WP_264324947.1">
    <property type="nucleotide sequence ID" value="NZ_JADEXQ010000029.1"/>
</dbReference>
<evidence type="ECO:0000256" key="5">
    <source>
        <dbReference type="ARBA" id="ARBA00023163"/>
    </source>
</evidence>
<protein>
    <submittedName>
        <fullName evidence="8">Sigma-70 family RNA polymerase sigma factor</fullName>
    </submittedName>
</protein>
<organism evidence="8 9">
    <name type="scientific">Romeriopsis navalis LEGE 11480</name>
    <dbReference type="NCBI Taxonomy" id="2777977"/>
    <lineage>
        <taxon>Bacteria</taxon>
        <taxon>Bacillati</taxon>
        <taxon>Cyanobacteriota</taxon>
        <taxon>Cyanophyceae</taxon>
        <taxon>Leptolyngbyales</taxon>
        <taxon>Leptolyngbyaceae</taxon>
        <taxon>Romeriopsis</taxon>
        <taxon>Romeriopsis navalis</taxon>
    </lineage>
</organism>
<feature type="domain" description="RNA polymerase sigma-70 region 4" evidence="7">
    <location>
        <begin position="118"/>
        <end position="166"/>
    </location>
</feature>
<evidence type="ECO:0000313" key="9">
    <source>
        <dbReference type="Proteomes" id="UP000625316"/>
    </source>
</evidence>
<dbReference type="Proteomes" id="UP000625316">
    <property type="component" value="Unassembled WGS sequence"/>
</dbReference>
<evidence type="ECO:0000313" key="8">
    <source>
        <dbReference type="EMBL" id="MBE9030121.1"/>
    </source>
</evidence>
<dbReference type="GO" id="GO:0003677">
    <property type="term" value="F:DNA binding"/>
    <property type="evidence" value="ECO:0007669"/>
    <property type="project" value="UniProtKB-KW"/>
</dbReference>
<name>A0A928Z279_9CYAN</name>
<proteinExistence type="inferred from homology"/>
<dbReference type="GO" id="GO:0016987">
    <property type="term" value="F:sigma factor activity"/>
    <property type="evidence" value="ECO:0007669"/>
    <property type="project" value="UniProtKB-KW"/>
</dbReference>
<evidence type="ECO:0000256" key="4">
    <source>
        <dbReference type="ARBA" id="ARBA00023125"/>
    </source>
</evidence>
<evidence type="ECO:0000259" key="7">
    <source>
        <dbReference type="Pfam" id="PF04545"/>
    </source>
</evidence>
<dbReference type="InterPro" id="IPR039425">
    <property type="entry name" value="RNA_pol_sigma-70-like"/>
</dbReference>